<evidence type="ECO:0000256" key="3">
    <source>
        <dbReference type="SAM" id="MobiDB-lite"/>
    </source>
</evidence>
<evidence type="ECO:0000256" key="1">
    <source>
        <dbReference type="ARBA" id="ARBA00008482"/>
    </source>
</evidence>
<accession>A0A2P6TVZ6</accession>
<evidence type="ECO:0000313" key="6">
    <source>
        <dbReference type="Proteomes" id="UP000239899"/>
    </source>
</evidence>
<dbReference type="PANTHER" id="PTHR15350">
    <property type="entry name" value="COP9 SIGNALOSOME COMPLEX SUBUNIT 7/DENDRITIC CELL PROTEIN GA17"/>
    <property type="match status" value="1"/>
</dbReference>
<reference evidence="5 6" key="1">
    <citation type="journal article" date="2018" name="Plant J.">
        <title>Genome sequences of Chlorella sorokiniana UTEX 1602 and Micractinium conductrix SAG 241.80: implications to maltose excretion by a green alga.</title>
        <authorList>
            <person name="Arriola M.B."/>
            <person name="Velmurugan N."/>
            <person name="Zhang Y."/>
            <person name="Plunkett M.H."/>
            <person name="Hondzo H."/>
            <person name="Barney B.M."/>
        </authorList>
    </citation>
    <scope>NUCLEOTIDE SEQUENCE [LARGE SCALE GENOMIC DNA]</scope>
    <source>
        <strain evidence="6">UTEX 1602</strain>
    </source>
</reference>
<keyword evidence="6" id="KW-1185">Reference proteome</keyword>
<evidence type="ECO:0000259" key="4">
    <source>
        <dbReference type="PROSITE" id="PS50250"/>
    </source>
</evidence>
<dbReference type="AlphaFoldDB" id="A0A2P6TVZ6"/>
<dbReference type="Pfam" id="PF01399">
    <property type="entry name" value="PCI"/>
    <property type="match status" value="1"/>
</dbReference>
<dbReference type="Proteomes" id="UP000239899">
    <property type="component" value="Unassembled WGS sequence"/>
</dbReference>
<sequence>MTENESKVEAFLLLAKNARGLALVDLIGKCTAEPGLFTFGEILSLPGVQELRQSPEHSSAYELLQLYAYGTWDDYKASPGKYPQLSPAQQHKLKLLTLVSAADSVRTLGYEDLMRRLELPSVRALEDMLITECFYAGLLKGKLDQRNRCLHVEEAFYRDVHPDQLASVSGALGEWLDSANGVLAAIEQRIDWTQNACAAAEKQRSESTKKLEAERKSIRTTIELQAQADSSGVLMDAEAEGFSLADFEGSQDARPGPTAGRHTKRRR</sequence>
<name>A0A2P6TVZ6_CHLSO</name>
<dbReference type="InterPro" id="IPR000717">
    <property type="entry name" value="PCI_dom"/>
</dbReference>
<dbReference type="SMART" id="SM00088">
    <property type="entry name" value="PINT"/>
    <property type="match status" value="1"/>
</dbReference>
<organism evidence="5 6">
    <name type="scientific">Chlorella sorokiniana</name>
    <name type="common">Freshwater green alga</name>
    <dbReference type="NCBI Taxonomy" id="3076"/>
    <lineage>
        <taxon>Eukaryota</taxon>
        <taxon>Viridiplantae</taxon>
        <taxon>Chlorophyta</taxon>
        <taxon>core chlorophytes</taxon>
        <taxon>Trebouxiophyceae</taxon>
        <taxon>Chlorellales</taxon>
        <taxon>Chlorellaceae</taxon>
        <taxon>Chlorella clade</taxon>
        <taxon>Chlorella</taxon>
    </lineage>
</organism>
<dbReference type="STRING" id="3076.A0A2P6TVZ6"/>
<protein>
    <submittedName>
        <fullName evidence="5">COP9 signalosome complex subunit 7 isoform X2</fullName>
    </submittedName>
</protein>
<evidence type="ECO:0000313" key="5">
    <source>
        <dbReference type="EMBL" id="PRW58234.1"/>
    </source>
</evidence>
<dbReference type="PROSITE" id="PS50250">
    <property type="entry name" value="PCI"/>
    <property type="match status" value="1"/>
</dbReference>
<gene>
    <name evidence="5" type="ORF">C2E21_3024</name>
</gene>
<dbReference type="Pfam" id="PF22061">
    <property type="entry name" value="CSN7_HB_subdom"/>
    <property type="match status" value="1"/>
</dbReference>
<evidence type="ECO:0000256" key="2">
    <source>
        <dbReference type="ARBA" id="ARBA00022790"/>
    </source>
</evidence>
<dbReference type="EMBL" id="LHPG02000005">
    <property type="protein sequence ID" value="PRW58234.1"/>
    <property type="molecule type" value="Genomic_DNA"/>
</dbReference>
<feature type="domain" description="PCI" evidence="4">
    <location>
        <begin position="1"/>
        <end position="157"/>
    </location>
</feature>
<dbReference type="GO" id="GO:0008180">
    <property type="term" value="C:COP9 signalosome"/>
    <property type="evidence" value="ECO:0007669"/>
    <property type="project" value="UniProtKB-KW"/>
</dbReference>
<dbReference type="InterPro" id="IPR045237">
    <property type="entry name" value="COPS7/eIF3m"/>
</dbReference>
<dbReference type="PANTHER" id="PTHR15350:SF5">
    <property type="entry name" value="COP9 SIGNALOSOME COMPLEX SUBUNIT 7"/>
    <property type="match status" value="1"/>
</dbReference>
<proteinExistence type="inferred from homology"/>
<dbReference type="OrthoDB" id="10265275at2759"/>
<comment type="caution">
    <text evidence="5">The sequence shown here is derived from an EMBL/GenBank/DDBJ whole genome shotgun (WGS) entry which is preliminary data.</text>
</comment>
<comment type="similarity">
    <text evidence="1">Belongs to the CSN7/EIF3M family. CSN7 subfamily.</text>
</comment>
<feature type="region of interest" description="Disordered" evidence="3">
    <location>
        <begin position="244"/>
        <end position="267"/>
    </location>
</feature>
<keyword evidence="2" id="KW-0736">Signalosome</keyword>